<feature type="region of interest" description="Disordered" evidence="1">
    <location>
        <begin position="1"/>
        <end position="23"/>
    </location>
</feature>
<name>A0A3Q7YA43_CICAR</name>
<keyword evidence="2" id="KW-1185">Reference proteome</keyword>
<evidence type="ECO:0000256" key="1">
    <source>
        <dbReference type="SAM" id="MobiDB-lite"/>
    </source>
</evidence>
<accession>A0A3Q7YA43</accession>
<dbReference type="PANTHER" id="PTHR11439:SF517">
    <property type="entry name" value="CYSTEINE-RICH RLK (RECEPTOR-LIKE PROTEIN KINASE) 8"/>
    <property type="match status" value="1"/>
</dbReference>
<proteinExistence type="predicted"/>
<dbReference type="OrthoDB" id="418757at2759"/>
<dbReference type="PANTHER" id="PTHR11439">
    <property type="entry name" value="GAG-POL-RELATED RETROTRANSPOSON"/>
    <property type="match status" value="1"/>
</dbReference>
<dbReference type="RefSeq" id="XP_027189352.1">
    <property type="nucleotide sequence ID" value="XM_027333551.1"/>
</dbReference>
<dbReference type="Proteomes" id="UP000087171">
    <property type="component" value="Chromosome Ca4"/>
</dbReference>
<evidence type="ECO:0000313" key="3">
    <source>
        <dbReference type="RefSeq" id="XP_027189352.1"/>
    </source>
</evidence>
<feature type="compositionally biased region" description="Polar residues" evidence="1">
    <location>
        <begin position="1"/>
        <end position="12"/>
    </location>
</feature>
<sequence length="118" mass="13395">MLDCNGNSTPSKSGLILSKEGNEEPIDPTNFKQIVGSLRYLCNTRPHISYNVGLISRYMEKPMTSHYMMAKRILRYIKETIELSLLFPTNSNEDGTELVGFTDVETKMIERVLGDMCL</sequence>
<protein>
    <submittedName>
        <fullName evidence="3">Uncharacterized protein LOC113786225</fullName>
    </submittedName>
</protein>
<dbReference type="STRING" id="3827.A0A3Q7YA43"/>
<reference evidence="3" key="2">
    <citation type="submission" date="2025-08" db="UniProtKB">
        <authorList>
            <consortium name="RefSeq"/>
        </authorList>
    </citation>
    <scope>IDENTIFICATION</scope>
    <source>
        <tissue evidence="3">Etiolated seedlings</tissue>
    </source>
</reference>
<evidence type="ECO:0000313" key="2">
    <source>
        <dbReference type="Proteomes" id="UP000087171"/>
    </source>
</evidence>
<dbReference type="PaxDb" id="3827-XP_004497278.1"/>
<dbReference type="AlphaFoldDB" id="A0A3Q7YA43"/>
<organism evidence="2 3">
    <name type="scientific">Cicer arietinum</name>
    <name type="common">Chickpea</name>
    <name type="synonym">Garbanzo</name>
    <dbReference type="NCBI Taxonomy" id="3827"/>
    <lineage>
        <taxon>Eukaryota</taxon>
        <taxon>Viridiplantae</taxon>
        <taxon>Streptophyta</taxon>
        <taxon>Embryophyta</taxon>
        <taxon>Tracheophyta</taxon>
        <taxon>Spermatophyta</taxon>
        <taxon>Magnoliopsida</taxon>
        <taxon>eudicotyledons</taxon>
        <taxon>Gunneridae</taxon>
        <taxon>Pentapetalae</taxon>
        <taxon>rosids</taxon>
        <taxon>fabids</taxon>
        <taxon>Fabales</taxon>
        <taxon>Fabaceae</taxon>
        <taxon>Papilionoideae</taxon>
        <taxon>50 kb inversion clade</taxon>
        <taxon>NPAAA clade</taxon>
        <taxon>Hologalegina</taxon>
        <taxon>IRL clade</taxon>
        <taxon>Cicereae</taxon>
        <taxon>Cicer</taxon>
    </lineage>
</organism>
<reference evidence="2" key="1">
    <citation type="journal article" date="2013" name="Nat. Biotechnol.">
        <title>Draft genome sequence of chickpea (Cicer arietinum) provides a resource for trait improvement.</title>
        <authorList>
            <person name="Varshney R.K."/>
            <person name="Song C."/>
            <person name="Saxena R.K."/>
            <person name="Azam S."/>
            <person name="Yu S."/>
            <person name="Sharpe A.G."/>
            <person name="Cannon S."/>
            <person name="Baek J."/>
            <person name="Rosen B.D."/>
            <person name="Tar'an B."/>
            <person name="Millan T."/>
            <person name="Zhang X."/>
            <person name="Ramsay L.D."/>
            <person name="Iwata A."/>
            <person name="Wang Y."/>
            <person name="Nelson W."/>
            <person name="Farmer A.D."/>
            <person name="Gaur P.M."/>
            <person name="Soderlund C."/>
            <person name="Penmetsa R.V."/>
            <person name="Xu C."/>
            <person name="Bharti A.K."/>
            <person name="He W."/>
            <person name="Winter P."/>
            <person name="Zhao S."/>
            <person name="Hane J.K."/>
            <person name="Carrasquilla-Garcia N."/>
            <person name="Condie J.A."/>
            <person name="Upadhyaya H.D."/>
            <person name="Luo M.C."/>
            <person name="Thudi M."/>
            <person name="Gowda C.L."/>
            <person name="Singh N.P."/>
            <person name="Lichtenzveig J."/>
            <person name="Gali K.K."/>
            <person name="Rubio J."/>
            <person name="Nadarajan N."/>
            <person name="Dolezel J."/>
            <person name="Bansal K.C."/>
            <person name="Xu X."/>
            <person name="Edwards D."/>
            <person name="Zhang G."/>
            <person name="Kahl G."/>
            <person name="Gil J."/>
            <person name="Singh K.B."/>
            <person name="Datta S.K."/>
            <person name="Jackson S.A."/>
            <person name="Wang J."/>
            <person name="Cook D.R."/>
        </authorList>
    </citation>
    <scope>NUCLEOTIDE SEQUENCE [LARGE SCALE GENOMIC DNA]</scope>
    <source>
        <strain evidence="2">cv. CDC Frontier</strain>
    </source>
</reference>
<gene>
    <name evidence="3" type="primary">LOC113786225</name>
</gene>